<keyword evidence="8 14" id="KW-0547">Nucleotide-binding</keyword>
<dbReference type="PANTHER" id="PTHR24056">
    <property type="entry name" value="CELL DIVISION PROTEIN KINASE"/>
    <property type="match status" value="1"/>
</dbReference>
<dbReference type="OrthoDB" id="1732493at2759"/>
<keyword evidence="4" id="KW-0723">Serine/threonine-protein kinase</keyword>
<evidence type="ECO:0000259" key="15">
    <source>
        <dbReference type="PROSITE" id="PS50011"/>
    </source>
</evidence>
<feature type="active site" description="Proton acceptor" evidence="13">
    <location>
        <position position="132"/>
    </location>
</feature>
<comment type="caution">
    <text evidence="16">The sequence shown here is derived from an EMBL/GenBank/DDBJ whole genome shotgun (WGS) entry which is preliminary data.</text>
</comment>
<keyword evidence="17" id="KW-1185">Reference proteome</keyword>
<feature type="binding site" evidence="14">
    <location>
        <position position="39"/>
    </location>
    <ligand>
        <name>ATP</name>
        <dbReference type="ChEBI" id="CHEBI:30616"/>
    </ligand>
</feature>
<evidence type="ECO:0000256" key="13">
    <source>
        <dbReference type="PIRSR" id="PIRSR637770-1"/>
    </source>
</evidence>
<gene>
    <name evidence="16" type="ORF">KLDO_g2997</name>
</gene>
<sequence length="310" mass="35343">MTVRSTAEDYTKEKKAGEGTYAVVYLGTKKSTGRSIAVKEIKTSQFKDGLDMSALREVKFLQELRHINVIELIDVFMASDNLNLVLEFLPADLELIIKDTSIMFSPADIKSWILMTLRGVHHCHRNFILHRDLKPNNLLLAPDGQLKIADFGLARLMGSPQEVLTSNVVTRWYRAPELLFAAKHYTSAVDIWSVGVIFAELMLRIPYLPGKDDVDQINVTFRALGTPTDKEWQEVSSFSNYNKIQIYPPPSREELRRRFIAATENALDLIDGMMIMNPANRWDTVRCLQSPYFQELPEATLPQDLPKLNK</sequence>
<dbReference type="GO" id="GO:0008353">
    <property type="term" value="F:RNA polymerase II CTD heptapeptide repeat kinase activity"/>
    <property type="evidence" value="ECO:0007669"/>
    <property type="project" value="UniProtKB-EC"/>
</dbReference>
<dbReference type="GO" id="GO:0070985">
    <property type="term" value="C:transcription factor TFIIK complex"/>
    <property type="evidence" value="ECO:0007669"/>
    <property type="project" value="InterPro"/>
</dbReference>
<dbReference type="AlphaFoldDB" id="A0A0A8L6V5"/>
<evidence type="ECO:0000256" key="14">
    <source>
        <dbReference type="PIRSR" id="PIRSR637770-2"/>
    </source>
</evidence>
<evidence type="ECO:0000313" key="16">
    <source>
        <dbReference type="EMBL" id="CDO94741.1"/>
    </source>
</evidence>
<dbReference type="GO" id="GO:0051301">
    <property type="term" value="P:cell division"/>
    <property type="evidence" value="ECO:0007669"/>
    <property type="project" value="UniProtKB-KW"/>
</dbReference>
<keyword evidence="6" id="KW-0132">Cell division</keyword>
<evidence type="ECO:0000256" key="9">
    <source>
        <dbReference type="ARBA" id="ARBA00022777"/>
    </source>
</evidence>
<evidence type="ECO:0000256" key="3">
    <source>
        <dbReference type="ARBA" id="ARBA00012409"/>
    </source>
</evidence>
<evidence type="ECO:0000256" key="6">
    <source>
        <dbReference type="ARBA" id="ARBA00022618"/>
    </source>
</evidence>
<evidence type="ECO:0000256" key="4">
    <source>
        <dbReference type="ARBA" id="ARBA00022527"/>
    </source>
</evidence>
<evidence type="ECO:0000256" key="1">
    <source>
        <dbReference type="ARBA" id="ARBA00004123"/>
    </source>
</evidence>
<reference evidence="16 17" key="1">
    <citation type="submission" date="2014-03" db="EMBL/GenBank/DDBJ databases">
        <title>The genome of Kluyveromyces dobzhanskii.</title>
        <authorList>
            <person name="Nystedt B."/>
            <person name="Astrom S."/>
        </authorList>
    </citation>
    <scope>NUCLEOTIDE SEQUENCE [LARGE SCALE GENOMIC DNA]</scope>
    <source>
        <strain evidence="16 17">CBS 2104</strain>
    </source>
</reference>
<dbReference type="GO" id="GO:0005524">
    <property type="term" value="F:ATP binding"/>
    <property type="evidence" value="ECO:0007669"/>
    <property type="project" value="UniProtKB-KW"/>
</dbReference>
<protein>
    <recommendedName>
        <fullName evidence="3">[RNA-polymerase]-subunit kinase</fullName>
        <ecNumber evidence="3">2.7.11.23</ecNumber>
    </recommendedName>
</protein>
<dbReference type="FunFam" id="3.30.200.20:FF:000554">
    <property type="entry name" value="CMGC/CDK/CDK7 protein kinase"/>
    <property type="match status" value="1"/>
</dbReference>
<dbReference type="PROSITE" id="PS50011">
    <property type="entry name" value="PROTEIN_KINASE_DOM"/>
    <property type="match status" value="1"/>
</dbReference>
<keyword evidence="7" id="KW-0808">Transferase</keyword>
<evidence type="ECO:0000256" key="10">
    <source>
        <dbReference type="ARBA" id="ARBA00022840"/>
    </source>
</evidence>
<evidence type="ECO:0000256" key="2">
    <source>
        <dbReference type="ARBA" id="ARBA00006485"/>
    </source>
</evidence>
<dbReference type="SUPFAM" id="SSF56112">
    <property type="entry name" value="Protein kinase-like (PK-like)"/>
    <property type="match status" value="1"/>
</dbReference>
<dbReference type="InterPro" id="IPR008271">
    <property type="entry name" value="Ser/Thr_kinase_AS"/>
</dbReference>
<feature type="domain" description="Protein kinase" evidence="15">
    <location>
        <begin position="10"/>
        <end position="293"/>
    </location>
</feature>
<dbReference type="EC" id="2.7.11.23" evidence="3"/>
<keyword evidence="10 14" id="KW-0067">ATP-binding</keyword>
<evidence type="ECO:0000256" key="11">
    <source>
        <dbReference type="ARBA" id="ARBA00023242"/>
    </source>
</evidence>
<dbReference type="GO" id="GO:0005737">
    <property type="term" value="C:cytoplasm"/>
    <property type="evidence" value="ECO:0007669"/>
    <property type="project" value="TreeGrafter"/>
</dbReference>
<evidence type="ECO:0000256" key="5">
    <source>
        <dbReference type="ARBA" id="ARBA00022553"/>
    </source>
</evidence>
<keyword evidence="11" id="KW-0539">Nucleus</keyword>
<dbReference type="GO" id="GO:0032968">
    <property type="term" value="P:positive regulation of transcription elongation by RNA polymerase II"/>
    <property type="evidence" value="ECO:0007669"/>
    <property type="project" value="UniProtKB-ARBA"/>
</dbReference>
<evidence type="ECO:0000256" key="12">
    <source>
        <dbReference type="ARBA" id="ARBA00023306"/>
    </source>
</evidence>
<dbReference type="SMART" id="SM00220">
    <property type="entry name" value="S_TKc"/>
    <property type="match status" value="1"/>
</dbReference>
<comment type="subcellular location">
    <subcellularLocation>
        <location evidence="1">Nucleus</location>
    </subcellularLocation>
</comment>
<dbReference type="EMBL" id="CCBQ010000040">
    <property type="protein sequence ID" value="CDO94741.1"/>
    <property type="molecule type" value="Genomic_DNA"/>
</dbReference>
<dbReference type="InterPro" id="IPR011009">
    <property type="entry name" value="Kinase-like_dom_sf"/>
</dbReference>
<dbReference type="GO" id="GO:0004693">
    <property type="term" value="F:cyclin-dependent protein serine/threonine kinase activity"/>
    <property type="evidence" value="ECO:0007669"/>
    <property type="project" value="TreeGrafter"/>
</dbReference>
<keyword evidence="5" id="KW-0597">Phosphoprotein</keyword>
<dbReference type="Gene3D" id="1.10.510.10">
    <property type="entry name" value="Transferase(Phosphotransferase) domain 1"/>
    <property type="match status" value="1"/>
</dbReference>
<dbReference type="Pfam" id="PF00069">
    <property type="entry name" value="Pkinase"/>
    <property type="match status" value="1"/>
</dbReference>
<accession>A0A0A8L6V5</accession>
<keyword evidence="9" id="KW-0418">Kinase</keyword>
<name>A0A0A8L6V5_9SACH</name>
<dbReference type="InterPro" id="IPR037770">
    <property type="entry name" value="CDK7"/>
</dbReference>
<comment type="similarity">
    <text evidence="2">Belongs to the protein kinase superfamily. CMGC Ser/Thr protein kinase family. CDC2/CDKX subfamily.</text>
</comment>
<evidence type="ECO:0000256" key="8">
    <source>
        <dbReference type="ARBA" id="ARBA00022741"/>
    </source>
</evidence>
<dbReference type="PANTHER" id="PTHR24056:SF0">
    <property type="entry name" value="CYCLIN-DEPENDENT KINASE 7"/>
    <property type="match status" value="1"/>
</dbReference>
<dbReference type="FunFam" id="1.10.510.10:FF:000097">
    <property type="entry name" value="Putative cyclin-dependent kinase 7"/>
    <property type="match status" value="1"/>
</dbReference>
<proteinExistence type="inferred from homology"/>
<dbReference type="Gene3D" id="3.30.200.20">
    <property type="entry name" value="Phosphorylase Kinase, domain 1"/>
    <property type="match status" value="1"/>
</dbReference>
<dbReference type="PROSITE" id="PS00108">
    <property type="entry name" value="PROTEIN_KINASE_ST"/>
    <property type="match status" value="1"/>
</dbReference>
<organism evidence="16 17">
    <name type="scientific">Kluyveromyces dobzhanskii CBS 2104</name>
    <dbReference type="NCBI Taxonomy" id="1427455"/>
    <lineage>
        <taxon>Eukaryota</taxon>
        <taxon>Fungi</taxon>
        <taxon>Dikarya</taxon>
        <taxon>Ascomycota</taxon>
        <taxon>Saccharomycotina</taxon>
        <taxon>Saccharomycetes</taxon>
        <taxon>Saccharomycetales</taxon>
        <taxon>Saccharomycetaceae</taxon>
        <taxon>Kluyveromyces</taxon>
    </lineage>
</organism>
<dbReference type="InterPro" id="IPR050108">
    <property type="entry name" value="CDK"/>
</dbReference>
<evidence type="ECO:0000313" key="17">
    <source>
        <dbReference type="Proteomes" id="UP000031516"/>
    </source>
</evidence>
<keyword evidence="12" id="KW-0131">Cell cycle</keyword>
<dbReference type="Proteomes" id="UP000031516">
    <property type="component" value="Unassembled WGS sequence"/>
</dbReference>
<dbReference type="CDD" id="cd07841">
    <property type="entry name" value="STKc_CDK7"/>
    <property type="match status" value="1"/>
</dbReference>
<evidence type="ECO:0000256" key="7">
    <source>
        <dbReference type="ARBA" id="ARBA00022679"/>
    </source>
</evidence>
<dbReference type="InterPro" id="IPR000719">
    <property type="entry name" value="Prot_kinase_dom"/>
</dbReference>